<feature type="chain" id="PRO_5037162154" description="Bacterial repeat domain-containing protein" evidence="2">
    <location>
        <begin position="27"/>
        <end position="608"/>
    </location>
</feature>
<evidence type="ECO:0000259" key="3">
    <source>
        <dbReference type="Pfam" id="PF18998"/>
    </source>
</evidence>
<keyword evidence="1" id="KW-0472">Membrane</keyword>
<dbReference type="InterPro" id="IPR044060">
    <property type="entry name" value="Bacterial_rp_domain"/>
</dbReference>
<organism evidence="4 5">
    <name type="scientific">Enorma phocaeensis</name>
    <dbReference type="NCBI Taxonomy" id="1871019"/>
    <lineage>
        <taxon>Bacteria</taxon>
        <taxon>Bacillati</taxon>
        <taxon>Actinomycetota</taxon>
        <taxon>Coriobacteriia</taxon>
        <taxon>Coriobacteriales</taxon>
        <taxon>Coriobacteriaceae</taxon>
        <taxon>Enorma</taxon>
    </lineage>
</organism>
<dbReference type="Pfam" id="PF18998">
    <property type="entry name" value="Flg_new_2"/>
    <property type="match status" value="1"/>
</dbReference>
<comment type="caution">
    <text evidence="4">The sequence shown here is derived from an EMBL/GenBank/DDBJ whole genome shotgun (WGS) entry which is preliminary data.</text>
</comment>
<reference evidence="4" key="2">
    <citation type="submission" date="2021-09" db="EMBL/GenBank/DDBJ databases">
        <authorList>
            <person name="Gilroy R."/>
        </authorList>
    </citation>
    <scope>NUCLEOTIDE SEQUENCE</scope>
    <source>
        <strain evidence="4">ChiHjej13B12-9602</strain>
    </source>
</reference>
<dbReference type="AlphaFoldDB" id="A0A921ITD0"/>
<keyword evidence="2" id="KW-0732">Signal</keyword>
<keyword evidence="1" id="KW-1133">Transmembrane helix</keyword>
<feature type="transmembrane region" description="Helical" evidence="1">
    <location>
        <begin position="583"/>
        <end position="603"/>
    </location>
</feature>
<dbReference type="Proteomes" id="UP000753256">
    <property type="component" value="Unassembled WGS sequence"/>
</dbReference>
<feature type="domain" description="Bacterial repeat" evidence="3">
    <location>
        <begin position="427"/>
        <end position="492"/>
    </location>
</feature>
<reference evidence="4" key="1">
    <citation type="journal article" date="2021" name="PeerJ">
        <title>Extensive microbial diversity within the chicken gut microbiome revealed by metagenomics and culture.</title>
        <authorList>
            <person name="Gilroy R."/>
            <person name="Ravi A."/>
            <person name="Getino M."/>
            <person name="Pursley I."/>
            <person name="Horton D.L."/>
            <person name="Alikhan N.F."/>
            <person name="Baker D."/>
            <person name="Gharbi K."/>
            <person name="Hall N."/>
            <person name="Watson M."/>
            <person name="Adriaenssens E.M."/>
            <person name="Foster-Nyarko E."/>
            <person name="Jarju S."/>
            <person name="Secka A."/>
            <person name="Antonio M."/>
            <person name="Oren A."/>
            <person name="Chaudhuri R.R."/>
            <person name="La Ragione R."/>
            <person name="Hildebrand F."/>
            <person name="Pallen M.J."/>
        </authorList>
    </citation>
    <scope>NUCLEOTIDE SEQUENCE</scope>
    <source>
        <strain evidence="4">ChiHjej13B12-9602</strain>
    </source>
</reference>
<proteinExistence type="predicted"/>
<sequence>MRKKFAAFAVFVFATVLFALPAPAWAYSSTPSTAIFVNGEDITTAEGNRVVCGDGYAAYNPATGVLTLHSAHITETYKPTGGTYVDSLSGIYSGKDVDLAIELVGVNTMTCGITAWGSGGNGGSLTISGSGTLSIQSDENWGLHSYRDLTISGSTVLVDTTLGSTIKSDTGAVRIENGAHVEAIKRTRQGSDGNAVTAAQPASATDETNIVVTGEGTYLKATVSEDLSSRSYGAIHSCNDFIVEDGAEVEVTGIAYAANDLTVQSSGSLSVSTEQGPYAIVASGDMVFDNADVYAYSRDGRGIHAVSNFTARNSIVEASSEGSNALYGAADVAIEGGEMRLTSEEGVAFNVVGAVTMTDGLLSATGATSALTVGDLNFGGTNWYQWATSAAGAVTKSESDAYNPAGRTDTYLRIEPVDTTYDLAVSGGEGTGSYVAGTQVAISADAFNASGHFAGWTVSDPTGAGLLADSSARETTFTMPAGTVELTATYEPHAALDHVAAVDPTCTSEGAVEYWTCSECGALFSDSAGTTLVSSDSLSVPAPGHDYVDGVCTVCGEKDPDYVAPEEPEKNDATIPATGDASVLFSLVPALLGGSVLAGGLLARRHRG</sequence>
<evidence type="ECO:0000256" key="2">
    <source>
        <dbReference type="SAM" id="SignalP"/>
    </source>
</evidence>
<name>A0A921ITD0_9ACTN</name>
<evidence type="ECO:0000313" key="4">
    <source>
        <dbReference type="EMBL" id="HJG37163.1"/>
    </source>
</evidence>
<protein>
    <recommendedName>
        <fullName evidence="3">Bacterial repeat domain-containing protein</fullName>
    </recommendedName>
</protein>
<dbReference type="EMBL" id="DYUZ01000018">
    <property type="protein sequence ID" value="HJG37163.1"/>
    <property type="molecule type" value="Genomic_DNA"/>
</dbReference>
<accession>A0A921ITD0</accession>
<keyword evidence="1" id="KW-0812">Transmembrane</keyword>
<evidence type="ECO:0000313" key="5">
    <source>
        <dbReference type="Proteomes" id="UP000753256"/>
    </source>
</evidence>
<gene>
    <name evidence="4" type="ORF">K8V70_04785</name>
</gene>
<dbReference type="RefSeq" id="WP_273189761.1">
    <property type="nucleotide sequence ID" value="NZ_DYUZ01000018.1"/>
</dbReference>
<evidence type="ECO:0000256" key="1">
    <source>
        <dbReference type="SAM" id="Phobius"/>
    </source>
</evidence>
<feature type="signal peptide" evidence="2">
    <location>
        <begin position="1"/>
        <end position="26"/>
    </location>
</feature>